<gene>
    <name evidence="2" type="ORF">DFQ27_008919</name>
</gene>
<comment type="caution">
    <text evidence="2">The sequence shown here is derived from an EMBL/GenBank/DDBJ whole genome shotgun (WGS) entry which is preliminary data.</text>
</comment>
<dbReference type="SUPFAM" id="SSF47769">
    <property type="entry name" value="SAM/Pointed domain"/>
    <property type="match status" value="1"/>
</dbReference>
<evidence type="ECO:0000313" key="2">
    <source>
        <dbReference type="EMBL" id="KAG0251204.1"/>
    </source>
</evidence>
<sequence>MFVASTSAATVSHHDLTEGDIPYPDLPTNVRTWTSSHVATYLCFILRFYPRAITEDLARYVRQTACLNGEEFLDIQDDDLARMGINQKWRQLIMEGVRALRRETLRMTRSLDGMRWEDGFDPLKDMTPPPLPPALPLSPSSGADEHSIVQGIGSRSEQNEVVAPSTPRYSYHSASNDDDGQVHSRVASFHIHGDPDQEDTTINRDNDDNDDHYNLDEDRDEYSDDADEVDLDQFQKELEYRHHHRHHPRHHPYQYHYHDTDADLGFGNRLQGLKKSFMSSVTSLTNMFPDQLQQQQQQQQHQQYASTKTVIDSDETTLLERMGFVEGVVVGGIAVACLMRFVR</sequence>
<dbReference type="EMBL" id="JAAAJB010000778">
    <property type="protein sequence ID" value="KAG0251204.1"/>
    <property type="molecule type" value="Genomic_DNA"/>
</dbReference>
<dbReference type="Gene3D" id="1.10.150.50">
    <property type="entry name" value="Transcription Factor, Ets-1"/>
    <property type="match status" value="1"/>
</dbReference>
<accession>A0A9P6PR19</accession>
<dbReference type="AlphaFoldDB" id="A0A9P6PR19"/>
<organism evidence="2 3">
    <name type="scientific">Actinomortierella ambigua</name>
    <dbReference type="NCBI Taxonomy" id="1343610"/>
    <lineage>
        <taxon>Eukaryota</taxon>
        <taxon>Fungi</taxon>
        <taxon>Fungi incertae sedis</taxon>
        <taxon>Mucoromycota</taxon>
        <taxon>Mortierellomycotina</taxon>
        <taxon>Mortierellomycetes</taxon>
        <taxon>Mortierellales</taxon>
        <taxon>Mortierellaceae</taxon>
        <taxon>Actinomortierella</taxon>
    </lineage>
</organism>
<evidence type="ECO:0000256" key="1">
    <source>
        <dbReference type="SAM" id="MobiDB-lite"/>
    </source>
</evidence>
<dbReference type="OrthoDB" id="2425321at2759"/>
<feature type="compositionally biased region" description="Basic and acidic residues" evidence="1">
    <location>
        <begin position="191"/>
        <end position="216"/>
    </location>
</feature>
<dbReference type="Proteomes" id="UP000807716">
    <property type="component" value="Unassembled WGS sequence"/>
</dbReference>
<proteinExistence type="predicted"/>
<feature type="region of interest" description="Disordered" evidence="1">
    <location>
        <begin position="120"/>
        <end position="225"/>
    </location>
</feature>
<evidence type="ECO:0000313" key="3">
    <source>
        <dbReference type="Proteomes" id="UP000807716"/>
    </source>
</evidence>
<evidence type="ECO:0008006" key="4">
    <source>
        <dbReference type="Google" id="ProtNLM"/>
    </source>
</evidence>
<keyword evidence="3" id="KW-1185">Reference proteome</keyword>
<feature type="compositionally biased region" description="Pro residues" evidence="1">
    <location>
        <begin position="127"/>
        <end position="136"/>
    </location>
</feature>
<dbReference type="InterPro" id="IPR013761">
    <property type="entry name" value="SAM/pointed_sf"/>
</dbReference>
<name>A0A9P6PR19_9FUNG</name>
<reference evidence="2" key="1">
    <citation type="journal article" date="2020" name="Fungal Divers.">
        <title>Resolving the Mortierellaceae phylogeny through synthesis of multi-gene phylogenetics and phylogenomics.</title>
        <authorList>
            <person name="Vandepol N."/>
            <person name="Liber J."/>
            <person name="Desiro A."/>
            <person name="Na H."/>
            <person name="Kennedy M."/>
            <person name="Barry K."/>
            <person name="Grigoriev I.V."/>
            <person name="Miller A.N."/>
            <person name="O'Donnell K."/>
            <person name="Stajich J.E."/>
            <person name="Bonito G."/>
        </authorList>
    </citation>
    <scope>NUCLEOTIDE SEQUENCE</scope>
    <source>
        <strain evidence="2">BC1065</strain>
    </source>
</reference>
<protein>
    <recommendedName>
        <fullName evidence="4">SAM domain-containing protein</fullName>
    </recommendedName>
</protein>